<reference evidence="1 2" key="1">
    <citation type="journal article" date="2019" name="Int. J. Syst. Evol. Microbiol.">
        <title>The Global Catalogue of Microorganisms (GCM) 10K type strain sequencing project: providing services to taxonomists for standard genome sequencing and annotation.</title>
        <authorList>
            <consortium name="The Broad Institute Genomics Platform"/>
            <consortium name="The Broad Institute Genome Sequencing Center for Infectious Disease"/>
            <person name="Wu L."/>
            <person name="Ma J."/>
        </authorList>
    </citation>
    <scope>NUCLEOTIDE SEQUENCE [LARGE SCALE GENOMIC DNA]</scope>
    <source>
        <strain evidence="1 2">JCM 14368</strain>
    </source>
</reference>
<dbReference type="EMBL" id="BAAADB010000012">
    <property type="protein sequence ID" value="GAA0508295.1"/>
    <property type="molecule type" value="Genomic_DNA"/>
</dbReference>
<accession>A0ABN1BYQ1</accession>
<protein>
    <submittedName>
        <fullName evidence="1">Uncharacterized protein</fullName>
    </submittedName>
</protein>
<dbReference type="RefSeq" id="WP_343757445.1">
    <property type="nucleotide sequence ID" value="NZ_BAAADB010000012.1"/>
</dbReference>
<keyword evidence="2" id="KW-1185">Reference proteome</keyword>
<comment type="caution">
    <text evidence="1">The sequence shown here is derived from an EMBL/GenBank/DDBJ whole genome shotgun (WGS) entry which is preliminary data.</text>
</comment>
<name>A0ABN1BYQ1_9DEIO</name>
<sequence>MRPTFFDSDARRGLTALQGALALTFGRDHPVPLSNGYGPDLRVPEFVAFQNDGGFETAGVWADFSPAAESYLSGLHDFNQNGNGETRRGYIWEADTSTYLGSTAPATVTGGQCVAHFAVPVRLRAGRPYRIAWASQDGPAAGMSGQNNKTAPTYPGFTVGRMYDNYNNRFNPAGTDLPRGNQYGYPTWALLLAGDVQVAGVTGRLGPGALPRSAVPLSLTDGQAYILAAPGGVPELRMKENGVEYALVGTPV</sequence>
<evidence type="ECO:0000313" key="1">
    <source>
        <dbReference type="EMBL" id="GAA0508295.1"/>
    </source>
</evidence>
<dbReference type="Proteomes" id="UP001500191">
    <property type="component" value="Unassembled WGS sequence"/>
</dbReference>
<gene>
    <name evidence="1" type="ORF">GCM10008937_15150</name>
</gene>
<organism evidence="1 2">
    <name type="scientific">Deinococcus depolymerans</name>
    <dbReference type="NCBI Taxonomy" id="392408"/>
    <lineage>
        <taxon>Bacteria</taxon>
        <taxon>Thermotogati</taxon>
        <taxon>Deinococcota</taxon>
        <taxon>Deinococci</taxon>
        <taxon>Deinococcales</taxon>
        <taxon>Deinococcaceae</taxon>
        <taxon>Deinococcus</taxon>
    </lineage>
</organism>
<evidence type="ECO:0000313" key="2">
    <source>
        <dbReference type="Proteomes" id="UP001500191"/>
    </source>
</evidence>
<proteinExistence type="predicted"/>